<gene>
    <name evidence="3" type="ORF">CM19_09550</name>
</gene>
<evidence type="ECO:0000259" key="1">
    <source>
        <dbReference type="Pfam" id="PF00586"/>
    </source>
</evidence>
<keyword evidence="4" id="KW-1185">Reference proteome</keyword>
<dbReference type="InterPro" id="IPR006283">
    <property type="entry name" value="ThiL-like"/>
</dbReference>
<dbReference type="Pfam" id="PF02769">
    <property type="entry name" value="AIRS_C"/>
    <property type="match status" value="1"/>
</dbReference>
<dbReference type="AlphaFoldDB" id="A0A031LJW0"/>
<dbReference type="STRING" id="1160895.CM19_09550"/>
<dbReference type="PANTHER" id="PTHR30270">
    <property type="entry name" value="THIAMINE-MONOPHOSPHATE KINASE"/>
    <property type="match status" value="1"/>
</dbReference>
<evidence type="ECO:0000313" key="3">
    <source>
        <dbReference type="EMBL" id="EZQ03073.1"/>
    </source>
</evidence>
<protein>
    <submittedName>
        <fullName evidence="3">AIR synthase</fullName>
    </submittedName>
</protein>
<dbReference type="OrthoDB" id="45909at2157"/>
<reference evidence="3 4" key="1">
    <citation type="submission" date="2014-03" db="EMBL/GenBank/DDBJ databases">
        <title>Draft genome sequence of the novel thermoacidophilic archaea Acidianus copahuensis ALE1 strain, isolated from Copahue volcanic area in Neuquen Argentina.</title>
        <authorList>
            <person name="Urbieta M.S."/>
            <person name="Rascovan N."/>
            <person name="Castro C."/>
            <person name="Revale S."/>
            <person name="Giaveno M.A."/>
            <person name="Vazquez M.P."/>
            <person name="Donati E.R."/>
        </authorList>
    </citation>
    <scope>NUCLEOTIDE SEQUENCE [LARGE SCALE GENOMIC DNA]</scope>
    <source>
        <strain evidence="3 4">ALE1</strain>
    </source>
</reference>
<proteinExistence type="predicted"/>
<feature type="domain" description="PurM-like N-terminal" evidence="1">
    <location>
        <begin position="47"/>
        <end position="129"/>
    </location>
</feature>
<dbReference type="Gene3D" id="3.30.1330.10">
    <property type="entry name" value="PurM-like, N-terminal domain"/>
    <property type="match status" value="1"/>
</dbReference>
<dbReference type="GO" id="GO:0009228">
    <property type="term" value="P:thiamine biosynthetic process"/>
    <property type="evidence" value="ECO:0007669"/>
    <property type="project" value="InterPro"/>
</dbReference>
<dbReference type="InterPro" id="IPR016188">
    <property type="entry name" value="PurM-like_N"/>
</dbReference>
<dbReference type="Pfam" id="PF00586">
    <property type="entry name" value="AIRS"/>
    <property type="match status" value="1"/>
</dbReference>
<dbReference type="GO" id="GO:0009030">
    <property type="term" value="F:thiamine-phosphate kinase activity"/>
    <property type="evidence" value="ECO:0007669"/>
    <property type="project" value="InterPro"/>
</dbReference>
<dbReference type="SUPFAM" id="SSF56042">
    <property type="entry name" value="PurM C-terminal domain-like"/>
    <property type="match status" value="1"/>
</dbReference>
<evidence type="ECO:0000259" key="2">
    <source>
        <dbReference type="Pfam" id="PF02769"/>
    </source>
</evidence>
<accession>A0A031LJW0</accession>
<name>A0A031LJW0_9CREN</name>
<dbReference type="SUPFAM" id="SSF55326">
    <property type="entry name" value="PurM N-terminal domain-like"/>
    <property type="match status" value="1"/>
</dbReference>
<dbReference type="InterPro" id="IPR036676">
    <property type="entry name" value="PurM-like_C_sf"/>
</dbReference>
<organism evidence="3 4">
    <name type="scientific">Candidatus Acidianus copahuensis</name>
    <dbReference type="NCBI Taxonomy" id="1160895"/>
    <lineage>
        <taxon>Archaea</taxon>
        <taxon>Thermoproteota</taxon>
        <taxon>Thermoprotei</taxon>
        <taxon>Sulfolobales</taxon>
        <taxon>Sulfolobaceae</taxon>
        <taxon>Acidianus</taxon>
    </lineage>
</organism>
<sequence>MKLKDLGEHEFIRSVLFKYVDAKELTDAYSYQGKSYKIDGFQLSYTYPFMSLFDLGWKAVTSTASDLITTGSIPRLLLVSIGISPEYSVNDLELIIKGIRSASTYYGFKYVGGDLNSSSANGWIDVVGIGDNICEQHSGVSNKDKVIITGEVGFTSKIFMKYYFKLDIKPDYISLLKVKHPIVNRNLIDFQKTFCKDIVGASDLSDGILITLDQITQRLKIGIKLNLIPIRQTIIKELSQYGFNELDILKFSGEEYESIFIVKEQKLSLMLAWLHKRGIKAKVIGEVDTNKATQGSVVYNGEKIKIEGWDNFKGWF</sequence>
<comment type="caution">
    <text evidence="3">The sequence shown here is derived from an EMBL/GenBank/DDBJ whole genome shotgun (WGS) entry which is preliminary data.</text>
</comment>
<evidence type="ECO:0000313" key="4">
    <source>
        <dbReference type="Proteomes" id="UP000024332"/>
    </source>
</evidence>
<dbReference type="EMBL" id="JFZT01000048">
    <property type="protein sequence ID" value="EZQ03073.1"/>
    <property type="molecule type" value="Genomic_DNA"/>
</dbReference>
<dbReference type="PANTHER" id="PTHR30270:SF0">
    <property type="entry name" value="THIAMINE-MONOPHOSPHATE KINASE"/>
    <property type="match status" value="1"/>
</dbReference>
<dbReference type="InterPro" id="IPR036921">
    <property type="entry name" value="PurM-like_N_sf"/>
</dbReference>
<dbReference type="InterPro" id="IPR010918">
    <property type="entry name" value="PurM-like_C_dom"/>
</dbReference>
<dbReference type="Proteomes" id="UP000024332">
    <property type="component" value="Unassembled WGS sequence"/>
</dbReference>
<dbReference type="Gene3D" id="3.90.650.10">
    <property type="entry name" value="PurM-like C-terminal domain"/>
    <property type="match status" value="1"/>
</dbReference>
<dbReference type="RefSeq" id="WP_048100122.1">
    <property type="nucleotide sequence ID" value="NZ_JFZT01000048.1"/>
</dbReference>
<feature type="domain" description="PurM-like C-terminal" evidence="2">
    <location>
        <begin position="144"/>
        <end position="291"/>
    </location>
</feature>